<dbReference type="EMBL" id="JALJOT010000012">
    <property type="protein sequence ID" value="KAK9904856.1"/>
    <property type="molecule type" value="Genomic_DNA"/>
</dbReference>
<accession>A0ABR2YGM0</accession>
<keyword evidence="2" id="KW-0812">Transmembrane</keyword>
<evidence type="ECO:0000313" key="3">
    <source>
        <dbReference type="EMBL" id="KAK9904856.1"/>
    </source>
</evidence>
<feature type="transmembrane region" description="Helical" evidence="2">
    <location>
        <begin position="43"/>
        <end position="65"/>
    </location>
</feature>
<name>A0ABR2YGM0_9CHLO</name>
<feature type="transmembrane region" description="Helical" evidence="2">
    <location>
        <begin position="103"/>
        <end position="123"/>
    </location>
</feature>
<evidence type="ECO:0000313" key="4">
    <source>
        <dbReference type="Proteomes" id="UP001491310"/>
    </source>
</evidence>
<dbReference type="Proteomes" id="UP001491310">
    <property type="component" value="Unassembled WGS sequence"/>
</dbReference>
<reference evidence="3 4" key="1">
    <citation type="journal article" date="2024" name="Nat. Commun.">
        <title>Phylogenomics reveals the evolutionary origins of lichenization in chlorophyte algae.</title>
        <authorList>
            <person name="Puginier C."/>
            <person name="Libourel C."/>
            <person name="Otte J."/>
            <person name="Skaloud P."/>
            <person name="Haon M."/>
            <person name="Grisel S."/>
            <person name="Petersen M."/>
            <person name="Berrin J.G."/>
            <person name="Delaux P.M."/>
            <person name="Dal Grande F."/>
            <person name="Keller J."/>
        </authorList>
    </citation>
    <scope>NUCLEOTIDE SEQUENCE [LARGE SCALE GENOMIC DNA]</scope>
    <source>
        <strain evidence="3 4">SAG 216-7</strain>
    </source>
</reference>
<organism evidence="3 4">
    <name type="scientific">Coccomyxa subellipsoidea</name>
    <dbReference type="NCBI Taxonomy" id="248742"/>
    <lineage>
        <taxon>Eukaryota</taxon>
        <taxon>Viridiplantae</taxon>
        <taxon>Chlorophyta</taxon>
        <taxon>core chlorophytes</taxon>
        <taxon>Trebouxiophyceae</taxon>
        <taxon>Trebouxiophyceae incertae sedis</taxon>
        <taxon>Coccomyxaceae</taxon>
        <taxon>Coccomyxa</taxon>
    </lineage>
</organism>
<gene>
    <name evidence="3" type="ORF">WJX75_003896</name>
</gene>
<protein>
    <submittedName>
        <fullName evidence="3">Uncharacterized protein</fullName>
    </submittedName>
</protein>
<evidence type="ECO:0000256" key="2">
    <source>
        <dbReference type="SAM" id="Phobius"/>
    </source>
</evidence>
<sequence length="247" mass="27319">MHQGKSESSGGSSLDVVLARALRVRKLLDWAPLIISSALGGDYLHLALILATAISALNIVLDALFRRLKVIKVWPKYLDICFFITFGITLILAYTIPDSIVRRWLQVITMGGITVLIVLGLCFGHPFTADIAKENVPEELWVQPKFKRTNLLLTGLWIAIFLVMTISYVIVAALNANGKHDDGVYIAFNYVIPLGFLFGGLIFSKWYAWHVAQKRKAMSTPDTGQAPSSTPSGNAAYKSDLYTTTRM</sequence>
<feature type="region of interest" description="Disordered" evidence="1">
    <location>
        <begin position="219"/>
        <end position="247"/>
    </location>
</feature>
<keyword evidence="2" id="KW-1133">Transmembrane helix</keyword>
<feature type="transmembrane region" description="Helical" evidence="2">
    <location>
        <begin position="151"/>
        <end position="174"/>
    </location>
</feature>
<keyword evidence="4" id="KW-1185">Reference proteome</keyword>
<feature type="transmembrane region" description="Helical" evidence="2">
    <location>
        <begin position="186"/>
        <end position="208"/>
    </location>
</feature>
<feature type="transmembrane region" description="Helical" evidence="2">
    <location>
        <begin position="77"/>
        <end position="97"/>
    </location>
</feature>
<evidence type="ECO:0000256" key="1">
    <source>
        <dbReference type="SAM" id="MobiDB-lite"/>
    </source>
</evidence>
<feature type="compositionally biased region" description="Polar residues" evidence="1">
    <location>
        <begin position="220"/>
        <end position="233"/>
    </location>
</feature>
<comment type="caution">
    <text evidence="3">The sequence shown here is derived from an EMBL/GenBank/DDBJ whole genome shotgun (WGS) entry which is preliminary data.</text>
</comment>
<proteinExistence type="predicted"/>
<keyword evidence="2" id="KW-0472">Membrane</keyword>